<feature type="region of interest" description="Disordered" evidence="1">
    <location>
        <begin position="69"/>
        <end position="93"/>
    </location>
</feature>
<sequence>MAAVGNEIGAFAMVHAFEAHFMAADHQLLARCQRHFTLHVQCFHQQGASQEQRDAGVGDDHAEHLGGEAAVAAQPLPDETRGTEPDPGRRGHAEAGLPAILRRLPPGQCAEHDGQCQPRCPQREGTRGLVALPLHQWAERQQQDHRCHQQQEQAAEVGRTDRDLAQRQRIGQQRVQRAQEHHRAGGGQQQVVGQQQGFARGGGEATARIVGVHAQLAGAQRIQQQAATDQH</sequence>
<accession>A0A9P6Y2M7</accession>
<feature type="region of interest" description="Disordered" evidence="1">
    <location>
        <begin position="141"/>
        <end position="203"/>
    </location>
</feature>
<comment type="caution">
    <text evidence="2">The sequence shown here is derived from an EMBL/GenBank/DDBJ whole genome shotgun (WGS) entry which is preliminary data.</text>
</comment>
<feature type="compositionally biased region" description="Low complexity" evidence="1">
    <location>
        <begin position="189"/>
        <end position="198"/>
    </location>
</feature>
<keyword evidence="3" id="KW-1185">Reference proteome</keyword>
<evidence type="ECO:0000313" key="2">
    <source>
        <dbReference type="EMBL" id="KAG1537288.1"/>
    </source>
</evidence>
<organism evidence="2 3">
    <name type="scientific">Rhizopus delemar</name>
    <dbReference type="NCBI Taxonomy" id="936053"/>
    <lineage>
        <taxon>Eukaryota</taxon>
        <taxon>Fungi</taxon>
        <taxon>Fungi incertae sedis</taxon>
        <taxon>Mucoromycota</taxon>
        <taxon>Mucoromycotina</taxon>
        <taxon>Mucoromycetes</taxon>
        <taxon>Mucorales</taxon>
        <taxon>Mucorineae</taxon>
        <taxon>Rhizopodaceae</taxon>
        <taxon>Rhizopus</taxon>
    </lineage>
</organism>
<dbReference type="EMBL" id="JAANIU010007605">
    <property type="protein sequence ID" value="KAG1537288.1"/>
    <property type="molecule type" value="Genomic_DNA"/>
</dbReference>
<gene>
    <name evidence="2" type="ORF">G6F50_014894</name>
</gene>
<protein>
    <submittedName>
        <fullName evidence="2">Uncharacterized protein</fullName>
    </submittedName>
</protein>
<dbReference type="Proteomes" id="UP000740926">
    <property type="component" value="Unassembled WGS sequence"/>
</dbReference>
<evidence type="ECO:0000256" key="1">
    <source>
        <dbReference type="SAM" id="MobiDB-lite"/>
    </source>
</evidence>
<feature type="compositionally biased region" description="Low complexity" evidence="1">
    <location>
        <begin position="167"/>
        <end position="176"/>
    </location>
</feature>
<dbReference type="AlphaFoldDB" id="A0A9P6Y2M7"/>
<name>A0A9P6Y2M7_9FUNG</name>
<evidence type="ECO:0000313" key="3">
    <source>
        <dbReference type="Proteomes" id="UP000740926"/>
    </source>
</evidence>
<feature type="compositionally biased region" description="Basic and acidic residues" evidence="1">
    <location>
        <begin position="78"/>
        <end position="93"/>
    </location>
</feature>
<reference evidence="2 3" key="1">
    <citation type="journal article" date="2020" name="Microb. Genom.">
        <title>Genetic diversity of clinical and environmental Mucorales isolates obtained from an investigation of mucormycosis cases among solid organ transplant recipients.</title>
        <authorList>
            <person name="Nguyen M.H."/>
            <person name="Kaul D."/>
            <person name="Muto C."/>
            <person name="Cheng S.J."/>
            <person name="Richter R.A."/>
            <person name="Bruno V.M."/>
            <person name="Liu G."/>
            <person name="Beyhan S."/>
            <person name="Sundermann A.J."/>
            <person name="Mounaud S."/>
            <person name="Pasculle A.W."/>
            <person name="Nierman W.C."/>
            <person name="Driscoll E."/>
            <person name="Cumbie R."/>
            <person name="Clancy C.J."/>
            <person name="Dupont C.L."/>
        </authorList>
    </citation>
    <scope>NUCLEOTIDE SEQUENCE [LARGE SCALE GENOMIC DNA]</scope>
    <source>
        <strain evidence="2 3">GL24</strain>
    </source>
</reference>
<proteinExistence type="predicted"/>